<dbReference type="EMBL" id="CAJNIZ010014525">
    <property type="protein sequence ID" value="CAE7363020.1"/>
    <property type="molecule type" value="Genomic_DNA"/>
</dbReference>
<comment type="caution">
    <text evidence="1">The sequence shown here is derived from an EMBL/GenBank/DDBJ whole genome shotgun (WGS) entry which is preliminary data.</text>
</comment>
<organism evidence="1 2">
    <name type="scientific">Symbiodinium pilosum</name>
    <name type="common">Dinoflagellate</name>
    <dbReference type="NCBI Taxonomy" id="2952"/>
    <lineage>
        <taxon>Eukaryota</taxon>
        <taxon>Sar</taxon>
        <taxon>Alveolata</taxon>
        <taxon>Dinophyceae</taxon>
        <taxon>Suessiales</taxon>
        <taxon>Symbiodiniaceae</taxon>
        <taxon>Symbiodinium</taxon>
    </lineage>
</organism>
<proteinExistence type="predicted"/>
<protein>
    <submittedName>
        <fullName evidence="1">Tadh protein</fullName>
    </submittedName>
</protein>
<evidence type="ECO:0000313" key="1">
    <source>
        <dbReference type="EMBL" id="CAE7363020.1"/>
    </source>
</evidence>
<gene>
    <name evidence="1" type="primary">tadh</name>
    <name evidence="1" type="ORF">SPIL2461_LOCUS8719</name>
</gene>
<sequence length="60" mass="6480">MSDSDFTVLCCGGGNAAQVATGLFAVRYKTIAVSFFADEAAKWKEALGDADFEPWEALMR</sequence>
<name>A0A812QB33_SYMPI</name>
<keyword evidence="2" id="KW-1185">Reference proteome</keyword>
<dbReference type="Proteomes" id="UP000649617">
    <property type="component" value="Unassembled WGS sequence"/>
</dbReference>
<dbReference type="Gene3D" id="3.40.50.720">
    <property type="entry name" value="NAD(P)-binding Rossmann-like Domain"/>
    <property type="match status" value="1"/>
</dbReference>
<reference evidence="1" key="1">
    <citation type="submission" date="2021-02" db="EMBL/GenBank/DDBJ databases">
        <authorList>
            <person name="Dougan E. K."/>
            <person name="Rhodes N."/>
            <person name="Thang M."/>
            <person name="Chan C."/>
        </authorList>
    </citation>
    <scope>NUCLEOTIDE SEQUENCE</scope>
</reference>
<accession>A0A812QB33</accession>
<dbReference type="AlphaFoldDB" id="A0A812QB33"/>
<evidence type="ECO:0000313" key="2">
    <source>
        <dbReference type="Proteomes" id="UP000649617"/>
    </source>
</evidence>